<name>A0AAV4XBY5_CAEEX</name>
<evidence type="ECO:0000313" key="3">
    <source>
        <dbReference type="Proteomes" id="UP001054945"/>
    </source>
</evidence>
<protein>
    <submittedName>
        <fullName evidence="2">Uncharacterized protein</fullName>
    </submittedName>
</protein>
<evidence type="ECO:0000313" key="2">
    <source>
        <dbReference type="EMBL" id="GIY91485.1"/>
    </source>
</evidence>
<proteinExistence type="predicted"/>
<dbReference type="AlphaFoldDB" id="A0AAV4XBY5"/>
<sequence length="140" mass="15893">MNEWIVMPDLIELCWHRDILRMMQNNCFVFVTEENSLGHVRKGRLEQRRAVPSFVLMGPRSALFKAGPRQKPQSARQVPRNLGQPSLICPSTATRLFLAPVEGEEKRCQTEPTSPKVRDLEMVKDFCVVTALELIGTGSK</sequence>
<dbReference type="Proteomes" id="UP001054945">
    <property type="component" value="Unassembled WGS sequence"/>
</dbReference>
<accession>A0AAV4XBY5</accession>
<dbReference type="EMBL" id="BPLR01017419">
    <property type="protein sequence ID" value="GIY91485.1"/>
    <property type="molecule type" value="Genomic_DNA"/>
</dbReference>
<comment type="caution">
    <text evidence="2">The sequence shown here is derived from an EMBL/GenBank/DDBJ whole genome shotgun (WGS) entry which is preliminary data.</text>
</comment>
<feature type="region of interest" description="Disordered" evidence="1">
    <location>
        <begin position="66"/>
        <end position="86"/>
    </location>
</feature>
<gene>
    <name evidence="2" type="ORF">CEXT_353141</name>
</gene>
<keyword evidence="3" id="KW-1185">Reference proteome</keyword>
<reference evidence="2 3" key="1">
    <citation type="submission" date="2021-06" db="EMBL/GenBank/DDBJ databases">
        <title>Caerostris extrusa draft genome.</title>
        <authorList>
            <person name="Kono N."/>
            <person name="Arakawa K."/>
        </authorList>
    </citation>
    <scope>NUCLEOTIDE SEQUENCE [LARGE SCALE GENOMIC DNA]</scope>
</reference>
<evidence type="ECO:0000256" key="1">
    <source>
        <dbReference type="SAM" id="MobiDB-lite"/>
    </source>
</evidence>
<organism evidence="2 3">
    <name type="scientific">Caerostris extrusa</name>
    <name type="common">Bark spider</name>
    <name type="synonym">Caerostris bankana</name>
    <dbReference type="NCBI Taxonomy" id="172846"/>
    <lineage>
        <taxon>Eukaryota</taxon>
        <taxon>Metazoa</taxon>
        <taxon>Ecdysozoa</taxon>
        <taxon>Arthropoda</taxon>
        <taxon>Chelicerata</taxon>
        <taxon>Arachnida</taxon>
        <taxon>Araneae</taxon>
        <taxon>Araneomorphae</taxon>
        <taxon>Entelegynae</taxon>
        <taxon>Araneoidea</taxon>
        <taxon>Araneidae</taxon>
        <taxon>Caerostris</taxon>
    </lineage>
</organism>